<dbReference type="InterPro" id="IPR003367">
    <property type="entry name" value="Thrombospondin_3-like_rpt"/>
</dbReference>
<dbReference type="Gene3D" id="4.10.1080.10">
    <property type="entry name" value="TSP type-3 repeat"/>
    <property type="match status" value="1"/>
</dbReference>
<dbReference type="SUPFAM" id="SSF103647">
    <property type="entry name" value="TSP type-3 repeat"/>
    <property type="match status" value="1"/>
</dbReference>
<evidence type="ECO:0000313" key="4">
    <source>
        <dbReference type="Proteomes" id="UP000184364"/>
    </source>
</evidence>
<feature type="region of interest" description="Disordered" evidence="2">
    <location>
        <begin position="34"/>
        <end position="81"/>
    </location>
</feature>
<dbReference type="InterPro" id="IPR028974">
    <property type="entry name" value="TSP_type-3_rpt"/>
</dbReference>
<feature type="compositionally biased region" description="Basic and acidic residues" evidence="2">
    <location>
        <begin position="51"/>
        <end position="68"/>
    </location>
</feature>
<proteinExistence type="predicted"/>
<dbReference type="Pfam" id="PF02412">
    <property type="entry name" value="TSP_3"/>
    <property type="match status" value="1"/>
</dbReference>
<reference evidence="4" key="1">
    <citation type="submission" date="2016-11" db="EMBL/GenBank/DDBJ databases">
        <authorList>
            <person name="Varghese N."/>
            <person name="Submissions S."/>
        </authorList>
    </citation>
    <scope>NUCLEOTIDE SEQUENCE [LARGE SCALE GENOMIC DNA]</scope>
    <source>
        <strain evidence="4">DSM 26899</strain>
    </source>
</reference>
<dbReference type="GO" id="GO:0005509">
    <property type="term" value="F:calcium ion binding"/>
    <property type="evidence" value="ECO:0007669"/>
    <property type="project" value="InterPro"/>
</dbReference>
<dbReference type="OrthoDB" id="1273975at2"/>
<evidence type="ECO:0000256" key="2">
    <source>
        <dbReference type="SAM" id="MobiDB-lite"/>
    </source>
</evidence>
<sequence length="341" mass="38143">MKNFYLLIFTCFILLIGCGVKEIFVRDNDRDGISNSDDLCPEENGLPEFRGCPDKDGDGIPDKDDKCPESPGPAENNGCPWPDTDDDGIIDIDDACPEIFGPVENNGCPWPDTDGDNVLDKDDACPTVPGSPDYNGCPKPNANVGNPAEEYNLRKFPESPPNPSGFEVLATNIFQNDRTFEDVNKRLLRALRNQNCNRTSYYDTNNGFVLVTQLEQINDDGKYVSCSADIIKNKNFSLSEYFKALLAPEIGYYRFFVFIIKNTPLNFSDTEINLPLTEKLIREGSTYLPEQIGDKPFTSNHKVTVLIYQLKKPEHSEAKLLKQTVPADHLKISGIKKNLTP</sequence>
<evidence type="ECO:0000313" key="3">
    <source>
        <dbReference type="EMBL" id="SHL22315.1"/>
    </source>
</evidence>
<dbReference type="EMBL" id="FRAV01000014">
    <property type="protein sequence ID" value="SHL22315.1"/>
    <property type="molecule type" value="Genomic_DNA"/>
</dbReference>
<dbReference type="PROSITE" id="PS51257">
    <property type="entry name" value="PROKAR_LIPOPROTEIN"/>
    <property type="match status" value="1"/>
</dbReference>
<dbReference type="GO" id="GO:0007155">
    <property type="term" value="P:cell adhesion"/>
    <property type="evidence" value="ECO:0007669"/>
    <property type="project" value="InterPro"/>
</dbReference>
<dbReference type="AlphaFoldDB" id="A0A1M6YW38"/>
<dbReference type="Proteomes" id="UP000184364">
    <property type="component" value="Unassembled WGS sequence"/>
</dbReference>
<organism evidence="3 4">
    <name type="scientific">Chryseobacterium polytrichastri</name>
    <dbReference type="NCBI Taxonomy" id="1302687"/>
    <lineage>
        <taxon>Bacteria</taxon>
        <taxon>Pseudomonadati</taxon>
        <taxon>Bacteroidota</taxon>
        <taxon>Flavobacteriia</taxon>
        <taxon>Flavobacteriales</taxon>
        <taxon>Weeksellaceae</taxon>
        <taxon>Chryseobacterium group</taxon>
        <taxon>Chryseobacterium</taxon>
    </lineage>
</organism>
<protein>
    <submittedName>
        <fullName evidence="3">Thrombospondin type 3 repeat-containing protein</fullName>
    </submittedName>
</protein>
<evidence type="ECO:0000256" key="1">
    <source>
        <dbReference type="ARBA" id="ARBA00022729"/>
    </source>
</evidence>
<name>A0A1M6YW38_9FLAO</name>
<dbReference type="STRING" id="1302687.SAMN05444267_101432"/>
<keyword evidence="1" id="KW-0732">Signal</keyword>
<accession>A0A1M6YW38</accession>
<keyword evidence="4" id="KW-1185">Reference proteome</keyword>
<gene>
    <name evidence="3" type="ORF">SAMN05444267_101432</name>
</gene>